<dbReference type="RefSeq" id="WP_090236056.1">
    <property type="nucleotide sequence ID" value="NZ_FOJW01000005.1"/>
</dbReference>
<accession>A0A1I0XJA4</accession>
<feature type="transmembrane region" description="Helical" evidence="7">
    <location>
        <begin position="449"/>
        <end position="472"/>
    </location>
</feature>
<feature type="transmembrane region" description="Helical" evidence="7">
    <location>
        <begin position="417"/>
        <end position="434"/>
    </location>
</feature>
<feature type="transmembrane region" description="Helical" evidence="7">
    <location>
        <begin position="286"/>
        <end position="308"/>
    </location>
</feature>
<evidence type="ECO:0000256" key="3">
    <source>
        <dbReference type="ARBA" id="ARBA00022475"/>
    </source>
</evidence>
<comment type="subcellular location">
    <subcellularLocation>
        <location evidence="1">Cell membrane</location>
        <topology evidence="1">Multi-pass membrane protein</topology>
    </subcellularLocation>
</comment>
<keyword evidence="3" id="KW-1003">Cell membrane</keyword>
<dbReference type="GO" id="GO:0005886">
    <property type="term" value="C:plasma membrane"/>
    <property type="evidence" value="ECO:0007669"/>
    <property type="project" value="UniProtKB-SubCell"/>
</dbReference>
<evidence type="ECO:0000256" key="4">
    <source>
        <dbReference type="ARBA" id="ARBA00022692"/>
    </source>
</evidence>
<feature type="transmembrane region" description="Helical" evidence="7">
    <location>
        <begin position="82"/>
        <end position="105"/>
    </location>
</feature>
<dbReference type="Proteomes" id="UP000198642">
    <property type="component" value="Unassembled WGS sequence"/>
</dbReference>
<dbReference type="STRING" id="237679.SAMN04488072_105116"/>
<name>A0A1I0XJA4_9BACI</name>
<feature type="transmembrane region" description="Helical" evidence="7">
    <location>
        <begin position="158"/>
        <end position="180"/>
    </location>
</feature>
<proteinExistence type="inferred from homology"/>
<feature type="transmembrane region" description="Helical" evidence="7">
    <location>
        <begin position="21"/>
        <end position="40"/>
    </location>
</feature>
<feature type="transmembrane region" description="Helical" evidence="7">
    <location>
        <begin position="314"/>
        <end position="337"/>
    </location>
</feature>
<feature type="transmembrane region" description="Helical" evidence="7">
    <location>
        <begin position="358"/>
        <end position="378"/>
    </location>
</feature>
<organism evidence="8 9">
    <name type="scientific">Lentibacillus halodurans</name>
    <dbReference type="NCBI Taxonomy" id="237679"/>
    <lineage>
        <taxon>Bacteria</taxon>
        <taxon>Bacillati</taxon>
        <taxon>Bacillota</taxon>
        <taxon>Bacilli</taxon>
        <taxon>Bacillales</taxon>
        <taxon>Bacillaceae</taxon>
        <taxon>Lentibacillus</taxon>
    </lineage>
</organism>
<dbReference type="AlphaFoldDB" id="A0A1I0XJA4"/>
<dbReference type="CDD" id="cd13127">
    <property type="entry name" value="MATE_tuaB_like"/>
    <property type="match status" value="1"/>
</dbReference>
<evidence type="ECO:0000313" key="9">
    <source>
        <dbReference type="Proteomes" id="UP000198642"/>
    </source>
</evidence>
<evidence type="ECO:0000256" key="7">
    <source>
        <dbReference type="SAM" id="Phobius"/>
    </source>
</evidence>
<comment type="similarity">
    <text evidence="2">Belongs to the polysaccharide synthase family.</text>
</comment>
<dbReference type="OrthoDB" id="9770347at2"/>
<feature type="transmembrane region" description="Helical" evidence="7">
    <location>
        <begin position="117"/>
        <end position="138"/>
    </location>
</feature>
<keyword evidence="4 7" id="KW-0812">Transmembrane</keyword>
<evidence type="ECO:0000256" key="1">
    <source>
        <dbReference type="ARBA" id="ARBA00004651"/>
    </source>
</evidence>
<evidence type="ECO:0000313" key="8">
    <source>
        <dbReference type="EMBL" id="SFB01071.1"/>
    </source>
</evidence>
<evidence type="ECO:0000256" key="2">
    <source>
        <dbReference type="ARBA" id="ARBA00007430"/>
    </source>
</evidence>
<evidence type="ECO:0000256" key="6">
    <source>
        <dbReference type="ARBA" id="ARBA00023136"/>
    </source>
</evidence>
<dbReference type="PANTHER" id="PTHR30250:SF10">
    <property type="entry name" value="LIPOPOLYSACCHARIDE BIOSYNTHESIS PROTEIN WZXC"/>
    <property type="match status" value="1"/>
</dbReference>
<gene>
    <name evidence="8" type="ORF">SAMN04488072_105116</name>
</gene>
<keyword evidence="6 7" id="KW-0472">Membrane</keyword>
<dbReference type="PANTHER" id="PTHR30250">
    <property type="entry name" value="PST FAMILY PREDICTED COLANIC ACID TRANSPORTER"/>
    <property type="match status" value="1"/>
</dbReference>
<evidence type="ECO:0000256" key="5">
    <source>
        <dbReference type="ARBA" id="ARBA00022989"/>
    </source>
</evidence>
<keyword evidence="9" id="KW-1185">Reference proteome</keyword>
<sequence length="491" mass="55582">MNSKSFLKISVQGFNWMFLGKIIQFIMQFIVTVVLARLLTPTDFGIIGAAIIVITLVEVLSMAGVGPAIVQRSQIKTEHLGTGFTIAVLFNFVFSIIIYFCSPIIASFFNMVDLNQVMKVISVIFIIRGFGVVAEFLLQRNLNFKTLALINMGSYFTYSFIGIILASFGFGVWSLVFAQLSQKLTSTVLFIFCQPHNKHFKIYIKEAKELLYFGGGMILAKGFNQLALQGDNLVIGRTLGSEALGFYSRAYQLMVMPANLFGQVMDKVLFPVMSKFQDDNERLTKWFLSALSLLTVFISPIMILFLIYTENIVVTLLGVQWLEIILPLKILSIGLLFRISYKISDSLVRAKGAVYKRANIQFVYAFLVIFGAYLGHFWGVTGVAVTVTIALSINYFLMTYLAMKLLNSKWFWLLKQYYKPFILFIVVLCLFKFIKESNVLLTNNTSLELVIAGIIIFLFYLLLVAFTPQLLLDSNSTKLLNRIKYKTSVFK</sequence>
<dbReference type="Pfam" id="PF13440">
    <property type="entry name" value="Polysacc_synt_3"/>
    <property type="match status" value="1"/>
</dbReference>
<feature type="transmembrane region" description="Helical" evidence="7">
    <location>
        <begin position="46"/>
        <end position="70"/>
    </location>
</feature>
<reference evidence="8 9" key="1">
    <citation type="submission" date="2016-10" db="EMBL/GenBank/DDBJ databases">
        <authorList>
            <person name="de Groot N.N."/>
        </authorList>
    </citation>
    <scope>NUCLEOTIDE SEQUENCE [LARGE SCALE GENOMIC DNA]</scope>
    <source>
        <strain evidence="8 9">CGMCC 1.3702</strain>
    </source>
</reference>
<feature type="transmembrane region" description="Helical" evidence="7">
    <location>
        <begin position="384"/>
        <end position="405"/>
    </location>
</feature>
<dbReference type="EMBL" id="FOJW01000005">
    <property type="protein sequence ID" value="SFB01071.1"/>
    <property type="molecule type" value="Genomic_DNA"/>
</dbReference>
<protein>
    <submittedName>
        <fullName evidence="8">Polysaccharide transporter, PST family</fullName>
    </submittedName>
</protein>
<keyword evidence="5 7" id="KW-1133">Transmembrane helix</keyword>
<dbReference type="InterPro" id="IPR050833">
    <property type="entry name" value="Poly_Biosynth_Transport"/>
</dbReference>